<dbReference type="GO" id="GO:0015416">
    <property type="term" value="F:ABC-type phosphonate transporter activity"/>
    <property type="evidence" value="ECO:0007669"/>
    <property type="project" value="InterPro"/>
</dbReference>
<keyword evidence="4" id="KW-0547">Nucleotide-binding</keyword>
<dbReference type="InterPro" id="IPR012693">
    <property type="entry name" value="ABC_transpr_PhnC"/>
</dbReference>
<keyword evidence="5" id="KW-0067">ATP-binding</keyword>
<dbReference type="Gene3D" id="3.40.50.300">
    <property type="entry name" value="P-loop containing nucleotide triphosphate hydrolases"/>
    <property type="match status" value="1"/>
</dbReference>
<sequence>MDEAIRIERLTKTFGSGRRALDEVGLKVMPGEMVALIGASGSGKSTLMRHIAGFVAADQQPGSIEILGRPIQRDGRIVREVRQIRRDIGFVFQQFNLVGRLPVITNVLTGLLARVPLWRSLMFRFTSAERQAALGALAEVGIADLAFQRASTLSGGQQQRAALARTLVQGAKIILADEPIASLDPESARKVMDMLARMNRDHKLTVVVSLHQVDVAMRYCVRTVALHQGRVVYDGPSSALTPDLLRRLYGVQASELLNESSDAPEGATGDANAKPAGAEAPFLTSMSLSLT</sequence>
<dbReference type="PROSITE" id="PS00211">
    <property type="entry name" value="ABC_TRANSPORTER_1"/>
    <property type="match status" value="1"/>
</dbReference>
<dbReference type="PROSITE" id="PS50893">
    <property type="entry name" value="ABC_TRANSPORTER_2"/>
    <property type="match status" value="1"/>
</dbReference>
<dbReference type="CDD" id="cd03256">
    <property type="entry name" value="ABC_PhnC_transporter"/>
    <property type="match status" value="1"/>
</dbReference>
<dbReference type="Pfam" id="PF00005">
    <property type="entry name" value="ABC_tran"/>
    <property type="match status" value="1"/>
</dbReference>
<dbReference type="PANTHER" id="PTHR43166:SF6">
    <property type="entry name" value="PHOSPHONATES IMPORT ATP-BINDING PROTEIN PHNC"/>
    <property type="match status" value="1"/>
</dbReference>
<evidence type="ECO:0000256" key="6">
    <source>
        <dbReference type="ARBA" id="ARBA00022967"/>
    </source>
</evidence>
<name>A0A0H3WTR3_9BURK</name>
<evidence type="ECO:0000256" key="5">
    <source>
        <dbReference type="ARBA" id="ARBA00022840"/>
    </source>
</evidence>
<dbReference type="PANTHER" id="PTHR43166">
    <property type="entry name" value="AMINO ACID IMPORT ATP-BINDING PROTEIN"/>
    <property type="match status" value="1"/>
</dbReference>
<keyword evidence="7" id="KW-0472">Membrane</keyword>
<proteinExistence type="predicted"/>
<dbReference type="EMBL" id="CP011807">
    <property type="protein sequence ID" value="AKM31020.1"/>
    <property type="molecule type" value="Genomic_DNA"/>
</dbReference>
<dbReference type="GO" id="GO:0016887">
    <property type="term" value="F:ATP hydrolysis activity"/>
    <property type="evidence" value="ECO:0007669"/>
    <property type="project" value="InterPro"/>
</dbReference>
<dbReference type="InterPro" id="IPR027417">
    <property type="entry name" value="P-loop_NTPase"/>
</dbReference>
<protein>
    <submittedName>
        <fullName evidence="9">Phosphonate ABC transporter ATP-binidng protein</fullName>
    </submittedName>
</protein>
<dbReference type="Proteomes" id="UP000035651">
    <property type="component" value="Chromosome"/>
</dbReference>
<dbReference type="SMART" id="SM00382">
    <property type="entry name" value="AAA"/>
    <property type="match status" value="1"/>
</dbReference>
<reference evidence="9" key="1">
    <citation type="submission" date="2016-06" db="EMBL/GenBank/DDBJ databases">
        <title>Complete Genome Sequence of Pandoraea faecigallinarum DSM-23572.</title>
        <authorList>
            <person name="Yong D."/>
            <person name="Ee R."/>
            <person name="Lim Y.-L."/>
            <person name="Yin W.-F."/>
            <person name="Chan K.-G."/>
        </authorList>
    </citation>
    <scope>NUCLEOTIDE SEQUENCE</scope>
    <source>
        <strain evidence="9">DSM 23572</strain>
    </source>
</reference>
<evidence type="ECO:0000256" key="3">
    <source>
        <dbReference type="ARBA" id="ARBA00022519"/>
    </source>
</evidence>
<dbReference type="GO" id="GO:0005524">
    <property type="term" value="F:ATP binding"/>
    <property type="evidence" value="ECO:0007669"/>
    <property type="project" value="UniProtKB-KW"/>
</dbReference>
<dbReference type="RefSeq" id="WP_047906835.1">
    <property type="nucleotide sequence ID" value="NZ_CP011807.3"/>
</dbReference>
<dbReference type="OrthoDB" id="9802264at2"/>
<evidence type="ECO:0000259" key="8">
    <source>
        <dbReference type="PROSITE" id="PS50893"/>
    </source>
</evidence>
<evidence type="ECO:0000313" key="9">
    <source>
        <dbReference type="EMBL" id="AKM31020.1"/>
    </source>
</evidence>
<dbReference type="NCBIfam" id="TIGR02315">
    <property type="entry name" value="ABC_phnC"/>
    <property type="match status" value="1"/>
</dbReference>
<dbReference type="InterPro" id="IPR003593">
    <property type="entry name" value="AAA+_ATPase"/>
</dbReference>
<dbReference type="AlphaFoldDB" id="A0A0H3WTR3"/>
<dbReference type="GO" id="GO:0016020">
    <property type="term" value="C:membrane"/>
    <property type="evidence" value="ECO:0007669"/>
    <property type="project" value="InterPro"/>
</dbReference>
<evidence type="ECO:0000256" key="1">
    <source>
        <dbReference type="ARBA" id="ARBA00022448"/>
    </source>
</evidence>
<dbReference type="InterPro" id="IPR017871">
    <property type="entry name" value="ABC_transporter-like_CS"/>
</dbReference>
<dbReference type="InterPro" id="IPR003439">
    <property type="entry name" value="ABC_transporter-like_ATP-bd"/>
</dbReference>
<dbReference type="STRING" id="656179.AB870_14195"/>
<dbReference type="SUPFAM" id="SSF52540">
    <property type="entry name" value="P-loop containing nucleoside triphosphate hydrolases"/>
    <property type="match status" value="1"/>
</dbReference>
<evidence type="ECO:0000256" key="7">
    <source>
        <dbReference type="ARBA" id="ARBA00023136"/>
    </source>
</evidence>
<keyword evidence="1" id="KW-0813">Transport</keyword>
<keyword evidence="3" id="KW-0997">Cell inner membrane</keyword>
<dbReference type="PATRIC" id="fig|656179.3.peg.3025"/>
<keyword evidence="2" id="KW-1003">Cell membrane</keyword>
<dbReference type="InterPro" id="IPR050086">
    <property type="entry name" value="MetN_ABC_transporter-like"/>
</dbReference>
<evidence type="ECO:0000256" key="4">
    <source>
        <dbReference type="ARBA" id="ARBA00022741"/>
    </source>
</evidence>
<keyword evidence="6" id="KW-1278">Translocase</keyword>
<organism evidence="9 10">
    <name type="scientific">Pandoraea faecigallinarum</name>
    <dbReference type="NCBI Taxonomy" id="656179"/>
    <lineage>
        <taxon>Bacteria</taxon>
        <taxon>Pseudomonadati</taxon>
        <taxon>Pseudomonadota</taxon>
        <taxon>Betaproteobacteria</taxon>
        <taxon>Burkholderiales</taxon>
        <taxon>Burkholderiaceae</taxon>
        <taxon>Pandoraea</taxon>
    </lineage>
</organism>
<keyword evidence="10" id="KW-1185">Reference proteome</keyword>
<gene>
    <name evidence="9" type="ORF">AB870_14195</name>
</gene>
<evidence type="ECO:0000256" key="2">
    <source>
        <dbReference type="ARBA" id="ARBA00022475"/>
    </source>
</evidence>
<evidence type="ECO:0000313" key="10">
    <source>
        <dbReference type="Proteomes" id="UP000035651"/>
    </source>
</evidence>
<accession>A0A0H3WTR3</accession>
<dbReference type="KEGG" id="pfg:AB870_14195"/>
<feature type="domain" description="ABC transporter" evidence="8">
    <location>
        <begin position="5"/>
        <end position="253"/>
    </location>
</feature>